<evidence type="ECO:0000256" key="1">
    <source>
        <dbReference type="SAM" id="MobiDB-lite"/>
    </source>
</evidence>
<dbReference type="Gene3D" id="1.20.1260.20">
    <property type="entry name" value="PPE superfamily"/>
    <property type="match status" value="1"/>
</dbReference>
<feature type="compositionally biased region" description="Low complexity" evidence="1">
    <location>
        <begin position="315"/>
        <end position="332"/>
    </location>
</feature>
<dbReference type="AlphaFoldDB" id="B2HT33"/>
<feature type="region of interest" description="Disordered" evidence="1">
    <location>
        <begin position="93"/>
        <end position="123"/>
    </location>
</feature>
<dbReference type="eggNOG" id="ENOG50341Q7">
    <property type="taxonomic scope" value="Bacteria"/>
</dbReference>
<protein>
    <submittedName>
        <fullName evidence="4">Conserved hypothetical alanine and glycine rich protein</fullName>
    </submittedName>
</protein>
<accession>B2HT33</accession>
<feature type="compositionally biased region" description="Low complexity" evidence="1">
    <location>
        <begin position="102"/>
        <end position="114"/>
    </location>
</feature>
<dbReference type="OrthoDB" id="4753912at2"/>
<proteinExistence type="predicted"/>
<evidence type="ECO:0000259" key="3">
    <source>
        <dbReference type="Pfam" id="PF21856"/>
    </source>
</evidence>
<dbReference type="Pfam" id="PF21856">
    <property type="entry name" value="EspB_PPE"/>
    <property type="match status" value="1"/>
</dbReference>
<dbReference type="STRING" id="216594.MMAR_4347"/>
<dbReference type="InterPro" id="IPR041275">
    <property type="entry name" value="EspB_PE"/>
</dbReference>
<gene>
    <name evidence="4" type="ordered locus">MMAR_4347</name>
</gene>
<feature type="compositionally biased region" description="Gly residues" evidence="1">
    <location>
        <begin position="407"/>
        <end position="421"/>
    </location>
</feature>
<dbReference type="KEGG" id="mmi:MMAR_4347"/>
<dbReference type="Pfam" id="PF18625">
    <property type="entry name" value="EspB_PE"/>
    <property type="match status" value="1"/>
</dbReference>
<evidence type="ECO:0000313" key="4">
    <source>
        <dbReference type="EMBL" id="ACC42754.1"/>
    </source>
</evidence>
<dbReference type="Proteomes" id="UP000001190">
    <property type="component" value="Chromosome"/>
</dbReference>
<dbReference type="HOGENOM" id="CLU_039721_0_0_11"/>
<evidence type="ECO:0000313" key="5">
    <source>
        <dbReference type="Proteomes" id="UP000001190"/>
    </source>
</evidence>
<keyword evidence="5" id="KW-1185">Reference proteome</keyword>
<feature type="domain" description="ESX-1 secretion-associated protein EspB PPE" evidence="3">
    <location>
        <begin position="130"/>
        <end position="294"/>
    </location>
</feature>
<evidence type="ECO:0000259" key="2">
    <source>
        <dbReference type="Pfam" id="PF18625"/>
    </source>
</evidence>
<organism evidence="4 5">
    <name type="scientific">Mycobacterium marinum (strain ATCC BAA-535 / M)</name>
    <dbReference type="NCBI Taxonomy" id="216594"/>
    <lineage>
        <taxon>Bacteria</taxon>
        <taxon>Bacillati</taxon>
        <taxon>Actinomycetota</taxon>
        <taxon>Actinomycetes</taxon>
        <taxon>Mycobacteriales</taxon>
        <taxon>Mycobacteriaceae</taxon>
        <taxon>Mycobacterium</taxon>
        <taxon>Mycobacterium ulcerans group</taxon>
    </lineage>
</organism>
<feature type="region of interest" description="Disordered" evidence="1">
    <location>
        <begin position="270"/>
        <end position="435"/>
    </location>
</feature>
<sequence length="459" mass="48003">MSAPRMLTVNRNEILARADELDTPIANPPSDPVKAACGLETAVTGAKQIKLSADNLRTRLAVGAQERHRIAEFMRSAAKAYEDVDEQAAAALRNGGKGSVSPAALAANPAADPPTQADTETVSSSVLPDFTDLKAAANKIHNKGDQGKSLLHFADEWTTYAQTIRDSFSRFREFEDWDGDAAETVQDALLQHWDWLSSMAELSIKIAKQASDLAQVQHSAVQKHPTLHDVVVLEREICVAYDATKYDITGTALATLLILKSKYAKKHETSAEVLSDYSEKSTIDPLHPTSPPHAPTPTDPQPHGDIPVIPGGGLPSTPAMPTMPTLPTMPFTGSPGGDDMGATADALRRASRLAPGTGVKPASTGGGVGGGALAPPPANGIDARSVPTGAAGSAGSLGRGNVPRGPLMGGGMPMGAPGQGQGNAKTKSSQQEQEVLYAENRAWTEGLIGISPLEDSKEQ</sequence>
<dbReference type="EMBL" id="CP000854">
    <property type="protein sequence ID" value="ACC42754.1"/>
    <property type="molecule type" value="Genomic_DNA"/>
</dbReference>
<feature type="compositionally biased region" description="Polar residues" evidence="1">
    <location>
        <begin position="423"/>
        <end position="433"/>
    </location>
</feature>
<dbReference type="SUPFAM" id="SSF140459">
    <property type="entry name" value="PE/PPE dimer-like"/>
    <property type="match status" value="1"/>
</dbReference>
<name>B2HT33_MYCMM</name>
<dbReference type="InterPro" id="IPR038332">
    <property type="entry name" value="PPE_sf"/>
</dbReference>
<feature type="compositionally biased region" description="Pro residues" evidence="1">
    <location>
        <begin position="288"/>
        <end position="300"/>
    </location>
</feature>
<reference evidence="4 5" key="1">
    <citation type="journal article" date="2008" name="Genome Res.">
        <title>Insights from the complete genome sequence of Mycobacterium marinum on the evolution of Mycobacterium tuberculosis.</title>
        <authorList>
            <person name="Stinear T.P."/>
            <person name="Seemann T."/>
            <person name="Harrison P.F."/>
            <person name="Jenkin G.A."/>
            <person name="Davies J.K."/>
            <person name="Johnson P.D."/>
            <person name="Abdellah Z."/>
            <person name="Arrowsmith C."/>
            <person name="Chillingworth T."/>
            <person name="Churcher C."/>
            <person name="Clarke K."/>
            <person name="Cronin A."/>
            <person name="Davis P."/>
            <person name="Goodhead I."/>
            <person name="Holroyd N."/>
            <person name="Jagels K."/>
            <person name="Lord A."/>
            <person name="Moule S."/>
            <person name="Mungall K."/>
            <person name="Norbertczak H."/>
            <person name="Quail M.A."/>
            <person name="Rabbinowitsch E."/>
            <person name="Walker D."/>
            <person name="White B."/>
            <person name="Whitehead S."/>
            <person name="Small P.L."/>
            <person name="Brosch R."/>
            <person name="Ramakrishnan L."/>
            <person name="Fischbach M.A."/>
            <person name="Parkhill J."/>
            <person name="Cole S.T."/>
        </authorList>
    </citation>
    <scope>NUCLEOTIDE SEQUENCE [LARGE SCALE GENOMIC DNA]</scope>
    <source>
        <strain evidence="5">ATCC BAA-535 / M</strain>
    </source>
</reference>
<feature type="domain" description="ESX-1 secretion-associated protein EspB PE" evidence="2">
    <location>
        <begin position="12"/>
        <end position="88"/>
    </location>
</feature>
<dbReference type="InterPro" id="IPR054056">
    <property type="entry name" value="EspB_PPE"/>
</dbReference>
<dbReference type="RefSeq" id="WP_012395911.1">
    <property type="nucleotide sequence ID" value="NC_010612.1"/>
</dbReference>